<evidence type="ECO:0000313" key="1">
    <source>
        <dbReference type="EMBL" id="PQQ01369.1"/>
    </source>
</evidence>
<dbReference type="STRING" id="2094558.A0A314Y958"/>
<dbReference type="EMBL" id="PJQY01001572">
    <property type="protein sequence ID" value="PQQ01369.1"/>
    <property type="molecule type" value="Genomic_DNA"/>
</dbReference>
<gene>
    <name evidence="1" type="ORF">Pyn_33255</name>
</gene>
<proteinExistence type="predicted"/>
<dbReference type="OrthoDB" id="1735333at2759"/>
<protein>
    <submittedName>
        <fullName evidence="1">SUMO-activating enzyme subunit 1A-like</fullName>
    </submittedName>
</protein>
<comment type="caution">
    <text evidence="1">The sequence shown here is derived from an EMBL/GenBank/DDBJ whole genome shotgun (WGS) entry which is preliminary data.</text>
</comment>
<dbReference type="GO" id="GO:0008641">
    <property type="term" value="F:ubiquitin-like modifier activating enzyme activity"/>
    <property type="evidence" value="ECO:0007669"/>
    <property type="project" value="InterPro"/>
</dbReference>
<dbReference type="Proteomes" id="UP000250321">
    <property type="component" value="Unassembled WGS sequence"/>
</dbReference>
<sequence length="78" mass="8531">MDDEELTEQKTALSNRQIRVWFIGAQRRLSTAHILVCGIIGTTTEAHAEGLCVAHMPPQSSIDEAKATKPSLCLLAKQ</sequence>
<evidence type="ECO:0000313" key="2">
    <source>
        <dbReference type="Proteomes" id="UP000250321"/>
    </source>
</evidence>
<dbReference type="AlphaFoldDB" id="A0A314Y958"/>
<reference evidence="1 2" key="1">
    <citation type="submission" date="2018-02" db="EMBL/GenBank/DDBJ databases">
        <title>Draft genome of wild Prunus yedoensis var. nudiflora.</title>
        <authorList>
            <person name="Baek S."/>
            <person name="Kim J.-H."/>
            <person name="Choi K."/>
            <person name="Kim G.-B."/>
            <person name="Cho A."/>
            <person name="Jang H."/>
            <person name="Shin C.-H."/>
            <person name="Yu H.-J."/>
            <person name="Mun J.-H."/>
        </authorList>
    </citation>
    <scope>NUCLEOTIDE SEQUENCE [LARGE SCALE GENOMIC DNA]</scope>
    <source>
        <strain evidence="2">cv. Jeju island</strain>
        <tissue evidence="1">Leaf</tissue>
    </source>
</reference>
<dbReference type="InterPro" id="IPR035985">
    <property type="entry name" value="Ubiquitin-activating_enz"/>
</dbReference>
<keyword evidence="2" id="KW-1185">Reference proteome</keyword>
<dbReference type="Gene3D" id="3.40.50.720">
    <property type="entry name" value="NAD(P)-binding Rossmann-like Domain"/>
    <property type="match status" value="1"/>
</dbReference>
<name>A0A314Y958_PRUYE</name>
<organism evidence="1 2">
    <name type="scientific">Prunus yedoensis var. nudiflora</name>
    <dbReference type="NCBI Taxonomy" id="2094558"/>
    <lineage>
        <taxon>Eukaryota</taxon>
        <taxon>Viridiplantae</taxon>
        <taxon>Streptophyta</taxon>
        <taxon>Embryophyta</taxon>
        <taxon>Tracheophyta</taxon>
        <taxon>Spermatophyta</taxon>
        <taxon>Magnoliopsida</taxon>
        <taxon>eudicotyledons</taxon>
        <taxon>Gunneridae</taxon>
        <taxon>Pentapetalae</taxon>
        <taxon>rosids</taxon>
        <taxon>fabids</taxon>
        <taxon>Rosales</taxon>
        <taxon>Rosaceae</taxon>
        <taxon>Amygdaloideae</taxon>
        <taxon>Amygdaleae</taxon>
        <taxon>Prunus</taxon>
    </lineage>
</organism>
<dbReference type="SUPFAM" id="SSF69572">
    <property type="entry name" value="Activating enzymes of the ubiquitin-like proteins"/>
    <property type="match status" value="1"/>
</dbReference>
<accession>A0A314Y958</accession>